<keyword evidence="11" id="KW-1133">Transmembrane helix</keyword>
<dbReference type="EMBL" id="BDQX01000196">
    <property type="protein sequence ID" value="GBG09188.1"/>
    <property type="molecule type" value="Genomic_DNA"/>
</dbReference>
<keyword evidence="7" id="KW-0812">Transmembrane</keyword>
<feature type="domain" description="Histidine kinase" evidence="14">
    <location>
        <begin position="317"/>
        <end position="590"/>
    </location>
</feature>
<organism evidence="16 17">
    <name type="scientific">Paenibacillus agaridevorans</name>
    <dbReference type="NCBI Taxonomy" id="171404"/>
    <lineage>
        <taxon>Bacteria</taxon>
        <taxon>Bacillati</taxon>
        <taxon>Bacillota</taxon>
        <taxon>Bacilli</taxon>
        <taxon>Bacillales</taxon>
        <taxon>Paenibacillaceae</taxon>
        <taxon>Paenibacillus</taxon>
    </lineage>
</organism>
<evidence type="ECO:0000256" key="9">
    <source>
        <dbReference type="ARBA" id="ARBA00022777"/>
    </source>
</evidence>
<keyword evidence="5" id="KW-0597">Phosphoprotein</keyword>
<dbReference type="PROSITE" id="PS50885">
    <property type="entry name" value="HAMP"/>
    <property type="match status" value="1"/>
</dbReference>
<evidence type="ECO:0000256" key="4">
    <source>
        <dbReference type="ARBA" id="ARBA00022475"/>
    </source>
</evidence>
<evidence type="ECO:0000256" key="7">
    <source>
        <dbReference type="ARBA" id="ARBA00022692"/>
    </source>
</evidence>
<dbReference type="Pfam" id="PF00672">
    <property type="entry name" value="HAMP"/>
    <property type="match status" value="1"/>
</dbReference>
<accession>A0A2R5EVX0</accession>
<keyword evidence="8" id="KW-0547">Nucleotide-binding</keyword>
<dbReference type="PANTHER" id="PTHR34220:SF11">
    <property type="entry name" value="SENSOR PROTEIN KINASE HPTS"/>
    <property type="match status" value="1"/>
</dbReference>
<dbReference type="GO" id="GO:0005524">
    <property type="term" value="F:ATP binding"/>
    <property type="evidence" value="ECO:0007669"/>
    <property type="project" value="UniProtKB-KW"/>
</dbReference>
<evidence type="ECO:0000256" key="10">
    <source>
        <dbReference type="ARBA" id="ARBA00022840"/>
    </source>
</evidence>
<dbReference type="SUPFAM" id="SSF158472">
    <property type="entry name" value="HAMP domain-like"/>
    <property type="match status" value="1"/>
</dbReference>
<evidence type="ECO:0000256" key="12">
    <source>
        <dbReference type="ARBA" id="ARBA00023012"/>
    </source>
</evidence>
<dbReference type="RefSeq" id="WP_108993969.1">
    <property type="nucleotide sequence ID" value="NZ_BDQX01000196.1"/>
</dbReference>
<dbReference type="InterPro" id="IPR004358">
    <property type="entry name" value="Sig_transdc_His_kin-like_C"/>
</dbReference>
<evidence type="ECO:0000256" key="6">
    <source>
        <dbReference type="ARBA" id="ARBA00022679"/>
    </source>
</evidence>
<evidence type="ECO:0000259" key="14">
    <source>
        <dbReference type="PROSITE" id="PS50109"/>
    </source>
</evidence>
<dbReference type="Pfam" id="PF06580">
    <property type="entry name" value="His_kinase"/>
    <property type="match status" value="1"/>
</dbReference>
<evidence type="ECO:0000256" key="2">
    <source>
        <dbReference type="ARBA" id="ARBA00004651"/>
    </source>
</evidence>
<gene>
    <name evidence="16" type="ORF">PAT3040_03828</name>
</gene>
<dbReference type="PROSITE" id="PS50109">
    <property type="entry name" value="HIS_KIN"/>
    <property type="match status" value="1"/>
</dbReference>
<dbReference type="AlphaFoldDB" id="A0A2R5EVX0"/>
<dbReference type="SMART" id="SM00304">
    <property type="entry name" value="HAMP"/>
    <property type="match status" value="1"/>
</dbReference>
<evidence type="ECO:0000259" key="15">
    <source>
        <dbReference type="PROSITE" id="PS50885"/>
    </source>
</evidence>
<comment type="subcellular location">
    <subcellularLocation>
        <location evidence="2">Cell membrane</location>
        <topology evidence="2">Multi-pass membrane protein</topology>
    </subcellularLocation>
</comment>
<evidence type="ECO:0000256" key="3">
    <source>
        <dbReference type="ARBA" id="ARBA00012438"/>
    </source>
</evidence>
<dbReference type="InterPro" id="IPR003660">
    <property type="entry name" value="HAMP_dom"/>
</dbReference>
<protein>
    <recommendedName>
        <fullName evidence="3">histidine kinase</fullName>
        <ecNumber evidence="3">2.7.13.3</ecNumber>
    </recommendedName>
</protein>
<dbReference type="InterPro" id="IPR005467">
    <property type="entry name" value="His_kinase_dom"/>
</dbReference>
<dbReference type="Pfam" id="PF02518">
    <property type="entry name" value="HATPase_c"/>
    <property type="match status" value="1"/>
</dbReference>
<dbReference type="Gene3D" id="6.10.340.10">
    <property type="match status" value="1"/>
</dbReference>
<feature type="domain" description="HAMP" evidence="15">
    <location>
        <begin position="320"/>
        <end position="372"/>
    </location>
</feature>
<dbReference type="EC" id="2.7.13.3" evidence="3"/>
<dbReference type="PRINTS" id="PR00344">
    <property type="entry name" value="BCTRLSENSOR"/>
</dbReference>
<evidence type="ECO:0000256" key="11">
    <source>
        <dbReference type="ARBA" id="ARBA00022989"/>
    </source>
</evidence>
<dbReference type="CDD" id="cd06225">
    <property type="entry name" value="HAMP"/>
    <property type="match status" value="1"/>
</dbReference>
<dbReference type="InterPro" id="IPR010559">
    <property type="entry name" value="Sig_transdc_His_kin_internal"/>
</dbReference>
<keyword evidence="13" id="KW-0472">Membrane</keyword>
<comment type="catalytic activity">
    <reaction evidence="1">
        <text>ATP + protein L-histidine = ADP + protein N-phospho-L-histidine.</text>
        <dbReference type="EC" id="2.7.13.3"/>
    </reaction>
</comment>
<keyword evidence="17" id="KW-1185">Reference proteome</keyword>
<dbReference type="SUPFAM" id="SSF55874">
    <property type="entry name" value="ATPase domain of HSP90 chaperone/DNA topoisomerase II/histidine kinase"/>
    <property type="match status" value="1"/>
</dbReference>
<proteinExistence type="predicted"/>
<dbReference type="SMART" id="SM00387">
    <property type="entry name" value="HATPase_c"/>
    <property type="match status" value="1"/>
</dbReference>
<dbReference type="InterPro" id="IPR036890">
    <property type="entry name" value="HATPase_C_sf"/>
</dbReference>
<keyword evidence="9 16" id="KW-0418">Kinase</keyword>
<reference evidence="16 17" key="1">
    <citation type="submission" date="2017-08" db="EMBL/GenBank/DDBJ databases">
        <title>Substantial Increase in Enzyme Production by Combined Drug-Resistance Mutations in Paenibacillus agaridevorans.</title>
        <authorList>
            <person name="Tanaka Y."/>
            <person name="Funane K."/>
            <person name="Hosaka T."/>
            <person name="Shiwa Y."/>
            <person name="Fujita N."/>
            <person name="Miyazaki T."/>
            <person name="Yoshikawa H."/>
            <person name="Murakami K."/>
            <person name="Kasahara K."/>
            <person name="Inaoka T."/>
            <person name="Hiraga Y."/>
            <person name="Ochi K."/>
        </authorList>
    </citation>
    <scope>NUCLEOTIDE SEQUENCE [LARGE SCALE GENOMIC DNA]</scope>
    <source>
        <strain evidence="16 17">T-3040</strain>
    </source>
</reference>
<dbReference type="GO" id="GO:0005886">
    <property type="term" value="C:plasma membrane"/>
    <property type="evidence" value="ECO:0007669"/>
    <property type="project" value="UniProtKB-SubCell"/>
</dbReference>
<keyword evidence="12" id="KW-0902">Two-component regulatory system</keyword>
<dbReference type="GO" id="GO:0000155">
    <property type="term" value="F:phosphorelay sensor kinase activity"/>
    <property type="evidence" value="ECO:0007669"/>
    <property type="project" value="InterPro"/>
</dbReference>
<dbReference type="Gene3D" id="3.30.565.10">
    <property type="entry name" value="Histidine kinase-like ATPase, C-terminal domain"/>
    <property type="match status" value="1"/>
</dbReference>
<dbReference type="PANTHER" id="PTHR34220">
    <property type="entry name" value="SENSOR HISTIDINE KINASE YPDA"/>
    <property type="match status" value="1"/>
</dbReference>
<evidence type="ECO:0000313" key="17">
    <source>
        <dbReference type="Proteomes" id="UP000245202"/>
    </source>
</evidence>
<keyword evidence="10" id="KW-0067">ATP-binding</keyword>
<evidence type="ECO:0000256" key="13">
    <source>
        <dbReference type="ARBA" id="ARBA00023136"/>
    </source>
</evidence>
<evidence type="ECO:0000313" key="16">
    <source>
        <dbReference type="EMBL" id="GBG09188.1"/>
    </source>
</evidence>
<keyword evidence="6" id="KW-0808">Transferase</keyword>
<dbReference type="Proteomes" id="UP000245202">
    <property type="component" value="Unassembled WGS sequence"/>
</dbReference>
<comment type="caution">
    <text evidence="16">The sequence shown here is derived from an EMBL/GenBank/DDBJ whole genome shotgun (WGS) entry which is preliminary data.</text>
</comment>
<evidence type="ECO:0000256" key="5">
    <source>
        <dbReference type="ARBA" id="ARBA00022553"/>
    </source>
</evidence>
<name>A0A2R5EVX0_9BACL</name>
<dbReference type="InterPro" id="IPR050640">
    <property type="entry name" value="Bact_2-comp_sensor_kinase"/>
</dbReference>
<sequence>MIRRSMHKLRSSIRAKLLLTLVLIAALPLTAIGVILYSSTVRSSEEQTIRNRQQEMRMLGVQLAAFVERIERYTRAIYTGEVQALLNEGPPEDLVRYKRWESELFQRFDEWYGYMNIQTPVNNVVWVSADGRIVSKERNIEPYNSWIKQPWFDNVMAQGGQAVVAGPFRRLEPYGQPDRLPYAVVIGRKINNTLSTAPLGAVLVELNLSTIAALMAETDTSNVLVLDNANRIVYSSDLDEIGSNWLLSTDWDNLSGKRIHWKGEEMFVNQTWLSGIGWRAVSLDPVKKLHTYADSFRNTTIQVGLVALAFAVLLAVLVARRVSHPLRELKERMKQLQSGQFPPAVEVHSTDEVGQLAHGFNRMNERIENLIKDVYHSELMRKQAQLQALHSQINPHFLYNTLDAMSALAIIERVPVLSQMSVMLADMFRYSISSGESLVSLRDEIEQVRRYFEINQIRYDYRFHLHISVPDSLMATPIPKLTLQPLAENAIYHGLELRPDDNGFLAVTAYVADEFIRIEVFDNGIGMSPETLEALHAKLAMAAKHPDAEHIGLANVQQRLQLHYGTTHDIEVESKEGAGTNIVLKLPLPNE</sequence>
<evidence type="ECO:0000256" key="1">
    <source>
        <dbReference type="ARBA" id="ARBA00000085"/>
    </source>
</evidence>
<keyword evidence="4" id="KW-1003">Cell membrane</keyword>
<dbReference type="InterPro" id="IPR003594">
    <property type="entry name" value="HATPase_dom"/>
</dbReference>
<evidence type="ECO:0000256" key="8">
    <source>
        <dbReference type="ARBA" id="ARBA00022741"/>
    </source>
</evidence>